<evidence type="ECO:0000256" key="4">
    <source>
        <dbReference type="ARBA" id="ARBA00022475"/>
    </source>
</evidence>
<keyword evidence="5" id="KW-0808">Transferase</keyword>
<dbReference type="EC" id="2.7.13.3" evidence="3"/>
<evidence type="ECO:0000256" key="11">
    <source>
        <dbReference type="ARBA" id="ARBA00023012"/>
    </source>
</evidence>
<evidence type="ECO:0000313" key="17">
    <source>
        <dbReference type="Proteomes" id="UP000256337"/>
    </source>
</evidence>
<dbReference type="Pfam" id="PF02518">
    <property type="entry name" value="HATPase_c"/>
    <property type="match status" value="1"/>
</dbReference>
<accession>A0AAX1RTB9</accession>
<dbReference type="GO" id="GO:0000155">
    <property type="term" value="F:phosphorelay sensor kinase activity"/>
    <property type="evidence" value="ECO:0007669"/>
    <property type="project" value="TreeGrafter"/>
</dbReference>
<feature type="transmembrane region" description="Helical" evidence="14">
    <location>
        <begin position="46"/>
        <end position="65"/>
    </location>
</feature>
<dbReference type="Proteomes" id="UP000256337">
    <property type="component" value="Unassembled WGS sequence"/>
</dbReference>
<name>A0AAX1RTB9_9STAP</name>
<evidence type="ECO:0000313" key="16">
    <source>
        <dbReference type="EMBL" id="REI20257.1"/>
    </source>
</evidence>
<keyword evidence="11" id="KW-0902">Two-component regulatory system</keyword>
<comment type="catalytic activity">
    <reaction evidence="1">
        <text>ATP + protein L-histidine = ADP + protein N-phospho-L-histidine.</text>
        <dbReference type="EC" id="2.7.13.3"/>
    </reaction>
</comment>
<evidence type="ECO:0000256" key="10">
    <source>
        <dbReference type="ARBA" id="ARBA00022989"/>
    </source>
</evidence>
<keyword evidence="7" id="KW-0547">Nucleotide-binding</keyword>
<keyword evidence="4" id="KW-1003">Cell membrane</keyword>
<keyword evidence="8 16" id="KW-0418">Kinase</keyword>
<keyword evidence="12 14" id="KW-0472">Membrane</keyword>
<dbReference type="GO" id="GO:0005524">
    <property type="term" value="F:ATP binding"/>
    <property type="evidence" value="ECO:0007669"/>
    <property type="project" value="UniProtKB-KW"/>
</dbReference>
<sequence length="330" mass="39209">MRTHKHFLTLFILDYLPLFFVTFLIQVFFFGTLFFIKGIWFKEYLYFSFLTAFVLFIYVIIRLYYRGRVYEKLLLSSDHLNDYFIHDARGHYEKQFNVMINRLIHSNGQQKIQYQKEKQLQKVLIYRFVHQMKTPVSVLKLMAENRIDEADFKMVDDNLNTIQYHLNQMLTIYKLEDFKSDFIAEKVNLNTICKECINNLKDYFISFQIYPKLEIDEDIHVYSDPKWLKLVIHQLLTNAIKYSHNGQSVKITHHHKEGNSVLCIIDEGIGIHEAELKKIFELFYVGMNGRNNADSSGIGLYMARTITEYLGHDITVHSQLDKGTTVYIVF</sequence>
<dbReference type="InterPro" id="IPR050351">
    <property type="entry name" value="BphY/WalK/GraS-like"/>
</dbReference>
<organism evidence="16 17">
    <name type="scientific">Staphylococcus felis</name>
    <dbReference type="NCBI Taxonomy" id="46127"/>
    <lineage>
        <taxon>Bacteria</taxon>
        <taxon>Bacillati</taxon>
        <taxon>Bacillota</taxon>
        <taxon>Bacilli</taxon>
        <taxon>Bacillales</taxon>
        <taxon>Staphylococcaceae</taxon>
        <taxon>Staphylococcus</taxon>
    </lineage>
</organism>
<evidence type="ECO:0000256" key="1">
    <source>
        <dbReference type="ARBA" id="ARBA00000085"/>
    </source>
</evidence>
<evidence type="ECO:0000256" key="12">
    <source>
        <dbReference type="ARBA" id="ARBA00023136"/>
    </source>
</evidence>
<proteinExistence type="predicted"/>
<dbReference type="InterPro" id="IPR005467">
    <property type="entry name" value="His_kinase_dom"/>
</dbReference>
<dbReference type="PANTHER" id="PTHR45453:SF2">
    <property type="entry name" value="HISTIDINE KINASE"/>
    <property type="match status" value="1"/>
</dbReference>
<evidence type="ECO:0000256" key="13">
    <source>
        <dbReference type="ARBA" id="ARBA00042987"/>
    </source>
</evidence>
<feature type="transmembrane region" description="Helical" evidence="14">
    <location>
        <begin position="12"/>
        <end position="40"/>
    </location>
</feature>
<dbReference type="GO" id="GO:0016036">
    <property type="term" value="P:cellular response to phosphate starvation"/>
    <property type="evidence" value="ECO:0007669"/>
    <property type="project" value="TreeGrafter"/>
</dbReference>
<dbReference type="SUPFAM" id="SSF55874">
    <property type="entry name" value="ATPase domain of HSP90 chaperone/DNA topoisomerase II/histidine kinase"/>
    <property type="match status" value="1"/>
</dbReference>
<evidence type="ECO:0000256" key="5">
    <source>
        <dbReference type="ARBA" id="ARBA00022679"/>
    </source>
</evidence>
<keyword evidence="6 14" id="KW-0812">Transmembrane</keyword>
<evidence type="ECO:0000256" key="3">
    <source>
        <dbReference type="ARBA" id="ARBA00012438"/>
    </source>
</evidence>
<evidence type="ECO:0000256" key="8">
    <source>
        <dbReference type="ARBA" id="ARBA00022777"/>
    </source>
</evidence>
<dbReference type="PROSITE" id="PS50109">
    <property type="entry name" value="HIS_KIN"/>
    <property type="match status" value="1"/>
</dbReference>
<dbReference type="GO" id="GO:0004721">
    <property type="term" value="F:phosphoprotein phosphatase activity"/>
    <property type="evidence" value="ECO:0007669"/>
    <property type="project" value="TreeGrafter"/>
</dbReference>
<evidence type="ECO:0000256" key="14">
    <source>
        <dbReference type="SAM" id="Phobius"/>
    </source>
</evidence>
<reference evidence="16 17" key="1">
    <citation type="journal article" date="2018" name="Vet. Microbiol.">
        <title>Characterisation of Staphylococcus felis isolated from cats using whole genome sequencing.</title>
        <authorList>
            <person name="Worthing K."/>
            <person name="Pang S."/>
            <person name="Trott D.J."/>
            <person name="Abraham S."/>
            <person name="Coombs G.W."/>
            <person name="Jordan D."/>
            <person name="McIntyre L."/>
            <person name="Davies M.R."/>
            <person name="Norris J."/>
        </authorList>
    </citation>
    <scope>NUCLEOTIDE SEQUENCE [LARGE SCALE GENOMIC DNA]</scope>
    <source>
        <strain evidence="16 17">F25</strain>
    </source>
</reference>
<dbReference type="GO" id="GO:0005886">
    <property type="term" value="C:plasma membrane"/>
    <property type="evidence" value="ECO:0007669"/>
    <property type="project" value="UniProtKB-SubCell"/>
</dbReference>
<keyword evidence="9" id="KW-0067">ATP-binding</keyword>
<dbReference type="RefSeq" id="WP_115865812.1">
    <property type="nucleotide sequence ID" value="NZ_QKXL01000069.1"/>
</dbReference>
<dbReference type="Gene3D" id="3.30.565.10">
    <property type="entry name" value="Histidine kinase-like ATPase, C-terminal domain"/>
    <property type="match status" value="1"/>
</dbReference>
<feature type="domain" description="Histidine kinase" evidence="15">
    <location>
        <begin position="127"/>
        <end position="330"/>
    </location>
</feature>
<evidence type="ECO:0000256" key="2">
    <source>
        <dbReference type="ARBA" id="ARBA00004651"/>
    </source>
</evidence>
<keyword evidence="10 14" id="KW-1133">Transmembrane helix</keyword>
<evidence type="ECO:0000259" key="15">
    <source>
        <dbReference type="PROSITE" id="PS50109"/>
    </source>
</evidence>
<comment type="subcellular location">
    <subcellularLocation>
        <location evidence="2">Cell membrane</location>
        <topology evidence="2">Multi-pass membrane protein</topology>
    </subcellularLocation>
</comment>
<evidence type="ECO:0000256" key="6">
    <source>
        <dbReference type="ARBA" id="ARBA00022692"/>
    </source>
</evidence>
<dbReference type="EMBL" id="QKYD01000132">
    <property type="protein sequence ID" value="REI20257.1"/>
    <property type="molecule type" value="Genomic_DNA"/>
</dbReference>
<dbReference type="PANTHER" id="PTHR45453">
    <property type="entry name" value="PHOSPHATE REGULON SENSOR PROTEIN PHOR"/>
    <property type="match status" value="1"/>
</dbReference>
<gene>
    <name evidence="16" type="ORF">DOS76_09320</name>
</gene>
<dbReference type="InterPro" id="IPR036890">
    <property type="entry name" value="HATPase_C_sf"/>
</dbReference>
<dbReference type="InterPro" id="IPR003594">
    <property type="entry name" value="HATPase_dom"/>
</dbReference>
<evidence type="ECO:0000256" key="9">
    <source>
        <dbReference type="ARBA" id="ARBA00022840"/>
    </source>
</evidence>
<evidence type="ECO:0000256" key="7">
    <source>
        <dbReference type="ARBA" id="ARBA00022741"/>
    </source>
</evidence>
<comment type="caution">
    <text evidence="16">The sequence shown here is derived from an EMBL/GenBank/DDBJ whole genome shotgun (WGS) entry which is preliminary data.</text>
</comment>
<protein>
    <recommendedName>
        <fullName evidence="3">histidine kinase</fullName>
        <ecNumber evidence="3">2.7.13.3</ecNumber>
    </recommendedName>
    <alternativeName>
        <fullName evidence="13">Glycopeptide resistance-associated protein S</fullName>
    </alternativeName>
</protein>
<dbReference type="SMART" id="SM00387">
    <property type="entry name" value="HATPase_c"/>
    <property type="match status" value="1"/>
</dbReference>
<dbReference type="AlphaFoldDB" id="A0AAX1RTB9"/>